<keyword evidence="3" id="KW-1185">Reference proteome</keyword>
<accession>A0A917Q4L8</accession>
<organism evidence="2 3">
    <name type="scientific">Salinarimonas ramus</name>
    <dbReference type="NCBI Taxonomy" id="690164"/>
    <lineage>
        <taxon>Bacteria</taxon>
        <taxon>Pseudomonadati</taxon>
        <taxon>Pseudomonadota</taxon>
        <taxon>Alphaproteobacteria</taxon>
        <taxon>Hyphomicrobiales</taxon>
        <taxon>Salinarimonadaceae</taxon>
        <taxon>Salinarimonas</taxon>
    </lineage>
</organism>
<evidence type="ECO:0000313" key="3">
    <source>
        <dbReference type="Proteomes" id="UP000600449"/>
    </source>
</evidence>
<dbReference type="Proteomes" id="UP000600449">
    <property type="component" value="Unassembled WGS sequence"/>
</dbReference>
<feature type="region of interest" description="Disordered" evidence="1">
    <location>
        <begin position="1"/>
        <end position="52"/>
    </location>
</feature>
<proteinExistence type="predicted"/>
<sequence>MSFADFGKRPGWAAEQRRKSAEERQRILQETNATIARMRGAGTAPSRPEEDPAAAMLRIRRETNAAIRAINERTLEVQRGSREKQFRLWRQSVLGYWD</sequence>
<evidence type="ECO:0000256" key="1">
    <source>
        <dbReference type="SAM" id="MobiDB-lite"/>
    </source>
</evidence>
<feature type="compositionally biased region" description="Basic and acidic residues" evidence="1">
    <location>
        <begin position="15"/>
        <end position="27"/>
    </location>
</feature>
<evidence type="ECO:0000313" key="2">
    <source>
        <dbReference type="EMBL" id="GGK22360.1"/>
    </source>
</evidence>
<name>A0A917Q4L8_9HYPH</name>
<reference evidence="2 3" key="1">
    <citation type="journal article" date="2014" name="Int. J. Syst. Evol. Microbiol.">
        <title>Complete genome sequence of Corynebacterium casei LMG S-19264T (=DSM 44701T), isolated from a smear-ripened cheese.</title>
        <authorList>
            <consortium name="US DOE Joint Genome Institute (JGI-PGF)"/>
            <person name="Walter F."/>
            <person name="Albersmeier A."/>
            <person name="Kalinowski J."/>
            <person name="Ruckert C."/>
        </authorList>
    </citation>
    <scope>NUCLEOTIDE SEQUENCE [LARGE SCALE GENOMIC DNA]</scope>
    <source>
        <strain evidence="2 3">CGMCC 1.9161</strain>
    </source>
</reference>
<dbReference type="EMBL" id="BMMF01000002">
    <property type="protein sequence ID" value="GGK22360.1"/>
    <property type="molecule type" value="Genomic_DNA"/>
</dbReference>
<dbReference type="AlphaFoldDB" id="A0A917Q4L8"/>
<protein>
    <submittedName>
        <fullName evidence="2">Uncharacterized protein</fullName>
    </submittedName>
</protein>
<dbReference type="RefSeq" id="WP_188909494.1">
    <property type="nucleotide sequence ID" value="NZ_BMMF01000002.1"/>
</dbReference>
<comment type="caution">
    <text evidence="2">The sequence shown here is derived from an EMBL/GenBank/DDBJ whole genome shotgun (WGS) entry which is preliminary data.</text>
</comment>
<gene>
    <name evidence="2" type="ORF">GCM10011322_06280</name>
</gene>